<evidence type="ECO:0000256" key="8">
    <source>
        <dbReference type="ARBA" id="ARBA00023154"/>
    </source>
</evidence>
<organism evidence="14 15">
    <name type="scientific">Sporomusa acidovorans (strain ATCC 49682 / DSM 3132 / Mol)</name>
    <dbReference type="NCBI Taxonomy" id="1123286"/>
    <lineage>
        <taxon>Bacteria</taxon>
        <taxon>Bacillati</taxon>
        <taxon>Bacillota</taxon>
        <taxon>Negativicutes</taxon>
        <taxon>Selenomonadales</taxon>
        <taxon>Sporomusaceae</taxon>
        <taxon>Sporomusa</taxon>
    </lineage>
</organism>
<evidence type="ECO:0000256" key="2">
    <source>
        <dbReference type="ARBA" id="ARBA00005120"/>
    </source>
</evidence>
<comment type="function">
    <text evidence="1 12">Catalyzes the condensation of (S)-aspartate-beta-semialdehyde [(S)-ASA] and pyruvate to 4-hydroxy-tetrahydrodipicolinate (HTPA).</text>
</comment>
<dbReference type="InterPro" id="IPR005263">
    <property type="entry name" value="DapA"/>
</dbReference>
<comment type="subunit">
    <text evidence="12">Homotetramer; dimer of dimers.</text>
</comment>
<feature type="binding site" evidence="12">
    <location>
        <position position="49"/>
    </location>
    <ligand>
        <name>pyruvate</name>
        <dbReference type="ChEBI" id="CHEBI:15361"/>
    </ligand>
</feature>
<dbReference type="PRINTS" id="PR00146">
    <property type="entry name" value="DHPICSNTHASE"/>
</dbReference>
<keyword evidence="7 12" id="KW-0220">Diaminopimelate biosynthesis</keyword>
<feature type="active site" description="Proton donor/acceptor" evidence="12">
    <location>
        <position position="137"/>
    </location>
</feature>
<evidence type="ECO:0000313" key="15">
    <source>
        <dbReference type="Proteomes" id="UP000216052"/>
    </source>
</evidence>
<dbReference type="PANTHER" id="PTHR12128:SF66">
    <property type="entry name" value="4-HYDROXY-2-OXOGLUTARATE ALDOLASE, MITOCHONDRIAL"/>
    <property type="match status" value="1"/>
</dbReference>
<evidence type="ECO:0000256" key="6">
    <source>
        <dbReference type="ARBA" id="ARBA00022605"/>
    </source>
</evidence>
<dbReference type="RefSeq" id="WP_093793181.1">
    <property type="nucleotide sequence ID" value="NZ_CP155571.1"/>
</dbReference>
<gene>
    <name evidence="14" type="primary">dapA_4</name>
    <name evidence="12" type="synonym">dapA</name>
    <name evidence="14" type="ORF">SPACI_048430</name>
</gene>
<dbReference type="GO" id="GO:0008840">
    <property type="term" value="F:4-hydroxy-tetrahydrodipicolinate synthase activity"/>
    <property type="evidence" value="ECO:0007669"/>
    <property type="project" value="UniProtKB-EC"/>
</dbReference>
<dbReference type="Gene3D" id="3.20.20.70">
    <property type="entry name" value="Aldolase class I"/>
    <property type="match status" value="1"/>
</dbReference>
<evidence type="ECO:0000256" key="9">
    <source>
        <dbReference type="ARBA" id="ARBA00023239"/>
    </source>
</evidence>
<dbReference type="PROSITE" id="PS00666">
    <property type="entry name" value="DHDPS_2"/>
    <property type="match status" value="1"/>
</dbReference>
<reference evidence="14" key="1">
    <citation type="submission" date="2024-05" db="EMBL/GenBank/DDBJ databases">
        <title>Isolation and characterization of Sporomusa carbonis sp. nov., a carboxydotrophic hydrogenogen in the genus of Sporomusa isolated from a charcoal burning pile.</title>
        <authorList>
            <person name="Boeer T."/>
            <person name="Rosenbaum F."/>
            <person name="Eysell L."/>
            <person name="Mueller V."/>
            <person name="Daniel R."/>
            <person name="Poehlein A."/>
        </authorList>
    </citation>
    <scope>NUCLEOTIDE SEQUENCE [LARGE SCALE GENOMIC DNA]</scope>
    <source>
        <strain evidence="14">DSM 3132</strain>
    </source>
</reference>
<evidence type="ECO:0000256" key="4">
    <source>
        <dbReference type="ARBA" id="ARBA00012086"/>
    </source>
</evidence>
<keyword evidence="10 12" id="KW-0704">Schiff base</keyword>
<dbReference type="EMBL" id="CP155571">
    <property type="protein sequence ID" value="XFO74732.1"/>
    <property type="molecule type" value="Genomic_DNA"/>
</dbReference>
<comment type="similarity">
    <text evidence="3 12 13">Belongs to the DapA family.</text>
</comment>
<keyword evidence="8 12" id="KW-0457">Lysine biosynthesis</keyword>
<dbReference type="HAMAP" id="MF_00418">
    <property type="entry name" value="DapA"/>
    <property type="match status" value="1"/>
</dbReference>
<dbReference type="Pfam" id="PF00701">
    <property type="entry name" value="DHDPS"/>
    <property type="match status" value="1"/>
</dbReference>
<keyword evidence="5 12" id="KW-0963">Cytoplasm</keyword>
<comment type="caution">
    <text evidence="12">Was originally thought to be a dihydrodipicolinate synthase (DHDPS), catalyzing the condensation of (S)-aspartate-beta-semialdehyde [(S)-ASA] and pyruvate to dihydrodipicolinate (DHDP). However, it was shown in E.coli that the product of the enzymatic reaction is not dihydrodipicolinate but in fact (4S)-4-hydroxy-2,3,4,5-tetrahydro-(2S)-dipicolinic acid (HTPA), and that the consecutive dehydration reaction leading to DHDP is not spontaneous but catalyzed by DapB.</text>
</comment>
<protein>
    <recommendedName>
        <fullName evidence="4 12">4-hydroxy-tetrahydrodipicolinate synthase</fullName>
        <shortName evidence="12">HTPA synthase</shortName>
        <ecNumber evidence="4 12">4.3.3.7</ecNumber>
    </recommendedName>
</protein>
<evidence type="ECO:0000256" key="10">
    <source>
        <dbReference type="ARBA" id="ARBA00023270"/>
    </source>
</evidence>
<comment type="subcellular location">
    <subcellularLocation>
        <location evidence="12">Cytoplasm</location>
    </subcellularLocation>
</comment>
<comment type="catalytic activity">
    <reaction evidence="11 12">
        <text>L-aspartate 4-semialdehyde + pyruvate = (2S,4S)-4-hydroxy-2,3,4,5-tetrahydrodipicolinate + H2O + H(+)</text>
        <dbReference type="Rhea" id="RHEA:34171"/>
        <dbReference type="ChEBI" id="CHEBI:15361"/>
        <dbReference type="ChEBI" id="CHEBI:15377"/>
        <dbReference type="ChEBI" id="CHEBI:15378"/>
        <dbReference type="ChEBI" id="CHEBI:67139"/>
        <dbReference type="ChEBI" id="CHEBI:537519"/>
        <dbReference type="EC" id="4.3.3.7"/>
    </reaction>
</comment>
<comment type="caution">
    <text evidence="12">Lacks conserved residue(s) required for the propagation of feature annotation.</text>
</comment>
<evidence type="ECO:0000256" key="5">
    <source>
        <dbReference type="ARBA" id="ARBA00022490"/>
    </source>
</evidence>
<proteinExistence type="inferred from homology"/>
<evidence type="ECO:0000256" key="12">
    <source>
        <dbReference type="HAMAP-Rule" id="MF_00418"/>
    </source>
</evidence>
<dbReference type="PANTHER" id="PTHR12128">
    <property type="entry name" value="DIHYDRODIPICOLINATE SYNTHASE"/>
    <property type="match status" value="1"/>
</dbReference>
<dbReference type="NCBIfam" id="TIGR00674">
    <property type="entry name" value="dapA"/>
    <property type="match status" value="1"/>
</dbReference>
<keyword evidence="15" id="KW-1185">Reference proteome</keyword>
<evidence type="ECO:0000256" key="13">
    <source>
        <dbReference type="PIRNR" id="PIRNR001365"/>
    </source>
</evidence>
<sequence length="299" mass="32242">MDIQQLRGVIPPLVTPVDGQENVVETQLRNLIEYVLAGGVHGVFVLGSTGEFYGLDFDNQQRVVEITVDQVRGRVPVYVGASAITTRECVKLTRMAENLGAAAVSVLTPMFIQPTKAELYRHYETIAKSTGLPVLLYNNPDKTGVNLSADVVAKLADIDNIIGVKDSSGDMTLTAEMIRRTQGKAFRVIAGRDMLIFATLAYGGYGTVAATANVAPKLVVEIYEKFMAGDLEGARAAQFRLAPLRLAFSLGSFPVVTKDALNLIGVPAGDPIRPVEHCSEANLTQLRKILEQLGLARSV</sequence>
<name>A0ABZ3J8L4_SPOA4</name>
<feature type="site" description="Part of a proton relay during catalysis" evidence="12">
    <location>
        <position position="48"/>
    </location>
</feature>
<keyword evidence="6 12" id="KW-0028">Amino-acid biosynthesis</keyword>
<feature type="binding site" evidence="12">
    <location>
        <position position="208"/>
    </location>
    <ligand>
        <name>pyruvate</name>
        <dbReference type="ChEBI" id="CHEBI:15361"/>
    </ligand>
</feature>
<feature type="active site" description="Schiff-base intermediate with substrate" evidence="12">
    <location>
        <position position="165"/>
    </location>
</feature>
<comment type="pathway">
    <text evidence="2 12">Amino-acid biosynthesis; L-lysine biosynthesis via DAP pathway; (S)-tetrahydrodipicolinate from L-aspartate: step 3/4.</text>
</comment>
<dbReference type="SUPFAM" id="SSF51569">
    <property type="entry name" value="Aldolase"/>
    <property type="match status" value="1"/>
</dbReference>
<dbReference type="InterPro" id="IPR013785">
    <property type="entry name" value="Aldolase_TIM"/>
</dbReference>
<dbReference type="Proteomes" id="UP000216052">
    <property type="component" value="Chromosome"/>
</dbReference>
<dbReference type="SMART" id="SM01130">
    <property type="entry name" value="DHDPS"/>
    <property type="match status" value="1"/>
</dbReference>
<evidence type="ECO:0000256" key="7">
    <source>
        <dbReference type="ARBA" id="ARBA00022915"/>
    </source>
</evidence>
<evidence type="ECO:0000313" key="14">
    <source>
        <dbReference type="EMBL" id="XFO74732.1"/>
    </source>
</evidence>
<dbReference type="InterPro" id="IPR002220">
    <property type="entry name" value="DapA-like"/>
</dbReference>
<evidence type="ECO:0000256" key="1">
    <source>
        <dbReference type="ARBA" id="ARBA00003294"/>
    </source>
</evidence>
<dbReference type="InterPro" id="IPR020625">
    <property type="entry name" value="Schiff_base-form_aldolases_AS"/>
</dbReference>
<evidence type="ECO:0000256" key="3">
    <source>
        <dbReference type="ARBA" id="ARBA00007592"/>
    </source>
</evidence>
<dbReference type="EC" id="4.3.3.7" evidence="4 12"/>
<accession>A0ABZ3J8L4</accession>
<dbReference type="CDD" id="cd00408">
    <property type="entry name" value="DHDPS-like"/>
    <property type="match status" value="1"/>
</dbReference>
<evidence type="ECO:0000256" key="11">
    <source>
        <dbReference type="ARBA" id="ARBA00047836"/>
    </source>
</evidence>
<dbReference type="PIRSF" id="PIRSF001365">
    <property type="entry name" value="DHDPS"/>
    <property type="match status" value="1"/>
</dbReference>
<keyword evidence="9 12" id="KW-0456">Lyase</keyword>